<reference evidence="1" key="1">
    <citation type="submission" date="2021-01" db="EMBL/GenBank/DDBJ databases">
        <authorList>
            <person name="Corre E."/>
            <person name="Pelletier E."/>
            <person name="Niang G."/>
            <person name="Scheremetjew M."/>
            <person name="Finn R."/>
            <person name="Kale V."/>
            <person name="Holt S."/>
            <person name="Cochrane G."/>
            <person name="Meng A."/>
            <person name="Brown T."/>
            <person name="Cohen L."/>
        </authorList>
    </citation>
    <scope>NUCLEOTIDE SEQUENCE</scope>
    <source>
        <strain evidence="1">CCMP 2712</strain>
    </source>
</reference>
<organism evidence="1">
    <name type="scientific">Guillardia theta</name>
    <name type="common">Cryptophyte</name>
    <name type="synonym">Cryptomonas phi</name>
    <dbReference type="NCBI Taxonomy" id="55529"/>
    <lineage>
        <taxon>Eukaryota</taxon>
        <taxon>Cryptophyceae</taxon>
        <taxon>Pyrenomonadales</taxon>
        <taxon>Geminigeraceae</taxon>
        <taxon>Guillardia</taxon>
    </lineage>
</organism>
<proteinExistence type="predicted"/>
<protein>
    <submittedName>
        <fullName evidence="1">Uncharacterized protein</fullName>
    </submittedName>
</protein>
<evidence type="ECO:0000313" key="1">
    <source>
        <dbReference type="EMBL" id="CAE2341698.1"/>
    </source>
</evidence>
<accession>A0A7S4PPG3</accession>
<dbReference type="EMBL" id="HBKN01050901">
    <property type="protein sequence ID" value="CAE2341698.1"/>
    <property type="molecule type" value="Transcribed_RNA"/>
</dbReference>
<gene>
    <name evidence="1" type="ORF">GTHE00462_LOCUS39694</name>
</gene>
<name>A0A7S4PPG3_GUITH</name>
<dbReference type="AlphaFoldDB" id="A0A7S4PPG3"/>
<sequence length="118" mass="13216">MSIIRDGCPQAKKTSADRGYQTVEQPSTLHLSSTDCDHGGLVGGELSAPLQLLVFFLLLLLHRKSLLLCVRKRAGIGRSPTLLRLCCQSEDLAIDLLDQRPNESLHFEKIHWTLKRIL</sequence>